<feature type="compositionally biased region" description="Polar residues" evidence="1">
    <location>
        <begin position="132"/>
        <end position="153"/>
    </location>
</feature>
<feature type="compositionally biased region" description="Pro residues" evidence="1">
    <location>
        <begin position="211"/>
        <end position="223"/>
    </location>
</feature>
<protein>
    <submittedName>
        <fullName evidence="2">Uncharacterized protein</fullName>
    </submittedName>
</protein>
<comment type="caution">
    <text evidence="2">The sequence shown here is derived from an EMBL/GenBank/DDBJ whole genome shotgun (WGS) entry which is preliminary data.</text>
</comment>
<organism evidence="2 3">
    <name type="scientific">Ceratobasidium theobromae</name>
    <dbReference type="NCBI Taxonomy" id="1582974"/>
    <lineage>
        <taxon>Eukaryota</taxon>
        <taxon>Fungi</taxon>
        <taxon>Dikarya</taxon>
        <taxon>Basidiomycota</taxon>
        <taxon>Agaricomycotina</taxon>
        <taxon>Agaricomycetes</taxon>
        <taxon>Cantharellales</taxon>
        <taxon>Ceratobasidiaceae</taxon>
        <taxon>Ceratobasidium</taxon>
    </lineage>
</organism>
<feature type="region of interest" description="Disordered" evidence="1">
    <location>
        <begin position="72"/>
        <end position="98"/>
    </location>
</feature>
<evidence type="ECO:0000313" key="3">
    <source>
        <dbReference type="Proteomes" id="UP000383932"/>
    </source>
</evidence>
<feature type="compositionally biased region" description="Low complexity" evidence="1">
    <location>
        <begin position="13"/>
        <end position="41"/>
    </location>
</feature>
<feature type="region of interest" description="Disordered" evidence="1">
    <location>
        <begin position="206"/>
        <end position="300"/>
    </location>
</feature>
<accession>A0A5N5QSY3</accession>
<proteinExistence type="predicted"/>
<name>A0A5N5QSY3_9AGAM</name>
<dbReference type="AlphaFoldDB" id="A0A5N5QSY3"/>
<keyword evidence="3" id="KW-1185">Reference proteome</keyword>
<dbReference type="EMBL" id="SSOP01000017">
    <property type="protein sequence ID" value="KAB5594749.1"/>
    <property type="molecule type" value="Genomic_DNA"/>
</dbReference>
<sequence length="300" mass="32744">MQPAIQRPSRQAPGFLPLPLPRLGSNGWKTPTSASTAASSPWDDGIYNPFADMTPTIRPPLQPLRLSLLQHREDSASSTTVNPPESPRPLSPFSSRRPYRTEGSALGIIVPPGTPPADALPRWLVDGRSSKQRSLLSDTHTPSRGAATYSSPEPTFHSGSPAISGWQGEYRPLVRTPEPLVEGQARTPYGYSRDSFPFDIGVVSGERVDVPAPPKPRPRPLPLPRCSSDDLNDRGDRRLFRVNAWGERNSPIDASSGLFSLMQSQSRGEDRSQSRPRYLPPSRLASSSTDSPRMASPLPN</sequence>
<feature type="region of interest" description="Disordered" evidence="1">
    <location>
        <begin position="1"/>
        <end position="44"/>
    </location>
</feature>
<dbReference type="OrthoDB" id="3256557at2759"/>
<gene>
    <name evidence="2" type="ORF">CTheo_1896</name>
</gene>
<evidence type="ECO:0000256" key="1">
    <source>
        <dbReference type="SAM" id="MobiDB-lite"/>
    </source>
</evidence>
<dbReference type="Proteomes" id="UP000383932">
    <property type="component" value="Unassembled WGS sequence"/>
</dbReference>
<feature type="compositionally biased region" description="Basic and acidic residues" evidence="1">
    <location>
        <begin position="227"/>
        <end position="239"/>
    </location>
</feature>
<reference evidence="2 3" key="1">
    <citation type="journal article" date="2019" name="Fungal Biol. Biotechnol.">
        <title>Draft genome sequence of fastidious pathogen Ceratobasidium theobromae, which causes vascular-streak dieback in Theobroma cacao.</title>
        <authorList>
            <person name="Ali S.S."/>
            <person name="Asman A."/>
            <person name="Shao J."/>
            <person name="Firmansyah A.P."/>
            <person name="Susilo A.W."/>
            <person name="Rosmana A."/>
            <person name="McMahon P."/>
            <person name="Junaid M."/>
            <person name="Guest D."/>
            <person name="Kheng T.Y."/>
            <person name="Meinhardt L.W."/>
            <person name="Bailey B.A."/>
        </authorList>
    </citation>
    <scope>NUCLEOTIDE SEQUENCE [LARGE SCALE GENOMIC DNA]</scope>
    <source>
        <strain evidence="2 3">CT2</strain>
    </source>
</reference>
<feature type="region of interest" description="Disordered" evidence="1">
    <location>
        <begin position="130"/>
        <end position="165"/>
    </location>
</feature>
<evidence type="ECO:0000313" key="2">
    <source>
        <dbReference type="EMBL" id="KAB5594749.1"/>
    </source>
</evidence>
<feature type="compositionally biased region" description="Polar residues" evidence="1">
    <location>
        <begin position="257"/>
        <end position="266"/>
    </location>
</feature>